<dbReference type="Gene3D" id="3.40.50.2300">
    <property type="match status" value="1"/>
</dbReference>
<dbReference type="Pfam" id="PF02171">
    <property type="entry name" value="Piwi"/>
    <property type="match status" value="1"/>
</dbReference>
<dbReference type="OrthoDB" id="445936at2759"/>
<dbReference type="InterPro" id="IPR012337">
    <property type="entry name" value="RNaseH-like_sf"/>
</dbReference>
<dbReference type="InterPro" id="IPR036085">
    <property type="entry name" value="PAZ_dom_sf"/>
</dbReference>
<dbReference type="EMBL" id="KJ649667">
    <property type="protein sequence ID" value="AIA82447.1"/>
    <property type="molecule type" value="Genomic_DNA"/>
</dbReference>
<comment type="similarity">
    <text evidence="1">Belongs to the argonaute family.</text>
</comment>
<dbReference type="Gene3D" id="2.170.260.10">
    <property type="entry name" value="paz domain"/>
    <property type="match status" value="1"/>
</dbReference>
<evidence type="ECO:0000313" key="5">
    <source>
        <dbReference type="EMBL" id="OMJ83571.1"/>
    </source>
</evidence>
<feature type="domain" description="Piwi" evidence="3">
    <location>
        <begin position="455"/>
        <end position="754"/>
    </location>
</feature>
<accession>A0A060BG42</accession>
<dbReference type="Gene3D" id="3.30.420.10">
    <property type="entry name" value="Ribonuclease H-like superfamily/Ribonuclease H"/>
    <property type="match status" value="1"/>
</dbReference>
<dbReference type="PROSITE" id="PS50821">
    <property type="entry name" value="PAZ"/>
    <property type="match status" value="1"/>
</dbReference>
<dbReference type="Pfam" id="PF02170">
    <property type="entry name" value="PAZ"/>
    <property type="match status" value="1"/>
</dbReference>
<dbReference type="GO" id="GO:0003723">
    <property type="term" value="F:RNA binding"/>
    <property type="evidence" value="ECO:0007669"/>
    <property type="project" value="InterPro"/>
</dbReference>
<dbReference type="InterPro" id="IPR036397">
    <property type="entry name" value="RNaseH_sf"/>
</dbReference>
<dbReference type="AlphaFoldDB" id="A0A060BG42"/>
<dbReference type="SUPFAM" id="SSF101690">
    <property type="entry name" value="PAZ domain"/>
    <property type="match status" value="1"/>
</dbReference>
<evidence type="ECO:0000256" key="1">
    <source>
        <dbReference type="RuleBase" id="RU361178"/>
    </source>
</evidence>
<dbReference type="PROSITE" id="PS50822">
    <property type="entry name" value="PIWI"/>
    <property type="match status" value="1"/>
</dbReference>
<dbReference type="SMART" id="SM00949">
    <property type="entry name" value="PAZ"/>
    <property type="match status" value="1"/>
</dbReference>
<gene>
    <name evidence="4" type="primary">Sciwi08</name>
    <name evidence="5" type="ORF">SteCoe_15480</name>
</gene>
<proteinExistence type="inferred from homology"/>
<evidence type="ECO:0000259" key="3">
    <source>
        <dbReference type="PROSITE" id="PS50822"/>
    </source>
</evidence>
<evidence type="ECO:0000313" key="4">
    <source>
        <dbReference type="EMBL" id="AIA82447.1"/>
    </source>
</evidence>
<dbReference type="EMBL" id="MPUH01000299">
    <property type="protein sequence ID" value="OMJ83571.1"/>
    <property type="molecule type" value="Genomic_DNA"/>
</dbReference>
<feature type="domain" description="PAZ" evidence="2">
    <location>
        <begin position="187"/>
        <end position="289"/>
    </location>
</feature>
<reference evidence="4" key="1">
    <citation type="journal article" date="2014" name="PLoS Biol.">
        <title>The kinase regulator mob1 acts as a patterning protein for stentor morphogenesis.</title>
        <authorList>
            <person name="Slabodnick M.M."/>
            <person name="Ruby J.G."/>
            <person name="Dunn J.G."/>
            <person name="Feldman J.L."/>
            <person name="DeRisi J.L."/>
            <person name="Marshall W.F."/>
        </authorList>
    </citation>
    <scope>NUCLEOTIDE SEQUENCE</scope>
</reference>
<reference evidence="5 6" key="2">
    <citation type="submission" date="2016-11" db="EMBL/GenBank/DDBJ databases">
        <title>The macronuclear genome of Stentor coeruleus: a giant cell with tiny introns.</title>
        <authorList>
            <person name="Slabodnick M."/>
            <person name="Ruby J.G."/>
            <person name="Reiff S.B."/>
            <person name="Swart E.C."/>
            <person name="Gosai S."/>
            <person name="Prabakaran S."/>
            <person name="Witkowska E."/>
            <person name="Larue G.E."/>
            <person name="Fisher S."/>
            <person name="Freeman R.M."/>
            <person name="Gunawardena J."/>
            <person name="Chu W."/>
            <person name="Stover N.A."/>
            <person name="Gregory B.D."/>
            <person name="Nowacki M."/>
            <person name="Derisi J."/>
            <person name="Roy S.W."/>
            <person name="Marshall W.F."/>
            <person name="Sood P."/>
        </authorList>
    </citation>
    <scope>NUCLEOTIDE SEQUENCE [LARGE SCALE GENOMIC DNA]</scope>
    <source>
        <strain evidence="5">WM001</strain>
    </source>
</reference>
<dbReference type="InterPro" id="IPR003100">
    <property type="entry name" value="PAZ_dom"/>
</dbReference>
<name>A0A060BG42_9CILI</name>
<dbReference type="CDD" id="cd04658">
    <property type="entry name" value="Piwi_piwi-like_Euk"/>
    <property type="match status" value="1"/>
</dbReference>
<dbReference type="Proteomes" id="UP000187209">
    <property type="component" value="Unassembled WGS sequence"/>
</dbReference>
<protein>
    <submittedName>
        <fullName evidence="4">Piwi-like protein 08</fullName>
    </submittedName>
</protein>
<dbReference type="InterPro" id="IPR014811">
    <property type="entry name" value="ArgoL1"/>
</dbReference>
<dbReference type="SUPFAM" id="SSF53098">
    <property type="entry name" value="Ribonuclease H-like"/>
    <property type="match status" value="1"/>
</dbReference>
<organism evidence="4">
    <name type="scientific">Stentor coeruleus</name>
    <dbReference type="NCBI Taxonomy" id="5963"/>
    <lineage>
        <taxon>Eukaryota</taxon>
        <taxon>Sar</taxon>
        <taxon>Alveolata</taxon>
        <taxon>Ciliophora</taxon>
        <taxon>Postciliodesmatophora</taxon>
        <taxon>Heterotrichea</taxon>
        <taxon>Heterotrichida</taxon>
        <taxon>Stentoridae</taxon>
        <taxon>Stentor</taxon>
    </lineage>
</organism>
<keyword evidence="6" id="KW-1185">Reference proteome</keyword>
<dbReference type="Pfam" id="PF08699">
    <property type="entry name" value="ArgoL1"/>
    <property type="match status" value="1"/>
</dbReference>
<evidence type="ECO:0000313" key="6">
    <source>
        <dbReference type="Proteomes" id="UP000187209"/>
    </source>
</evidence>
<evidence type="ECO:0000259" key="2">
    <source>
        <dbReference type="PROSITE" id="PS50821"/>
    </source>
</evidence>
<dbReference type="SMART" id="SM00950">
    <property type="entry name" value="Piwi"/>
    <property type="match status" value="1"/>
</dbReference>
<dbReference type="CDD" id="cd02845">
    <property type="entry name" value="PAZ_piwi_like"/>
    <property type="match status" value="1"/>
</dbReference>
<dbReference type="InterPro" id="IPR003165">
    <property type="entry name" value="Piwi"/>
</dbReference>
<sequence>METALQVLRPGYNQSGTPIQLLGNFFVFNPKDISFILQRYSVSFIPEISSSLSKLRTKIIFVSKPQIIEHIGKFVFANTILFSLQTSPEFFIETLYDSVNYTLKITPTGALTQSNEIKHFYNKFFNRVQGMLKLVMIGRKFYDPNRPIKLSQHKLVIWPGYANSVGYYEGGCLLNVDVSHRCLREVTVYDQIKEVEKKNPHNCKQAISRLLIGASVLTMYNKRTYKIDEIDWDMSPSSTFEKNGEKLDFRKYYSTHWGKEIRFNDQPLLRSNLKNITCYLIPEFCVITGLTDEIRNDFMIMKDLTQATSKDPKARLTESAGLIRTLTGTSKIYDEMNDWHVSINANPISISARVIPAGRVIMGNNESFHINEAIGSFDRDVQKKMFSQPRIDKWGVFYVEFDKKLVEQNLLSNLHQSIKTFNVACEKPAQFSIASDRWEDWDRILRQTLNPGVKIIICVLPGFKGKSRLYDDLKRLTFSSFPVPTQVILNSTLKKEKSLRSVINKIVIQINAKIGGTPWVIDPLPLADTVSMVIGIDLFIKTGSYGVLGFCATVDRNYSKYCSFPSVINPGEEFFGKIKESTQLAIKQFYNENQDYPRIIVVFRDGVSDSQRSSVINNEVEAIKQAFAWIKTENKNFISPSLLYVTVNKRTNARFYFQNNGNITNPPIGTVVDSKVVDKFGYDFFILPAKSAQGCMIPTHFHVVYDDSGLSCDNIQSLAYKMCFSYFNWSGSVRVPAPCLYAHKLAYSYGERSDQNGPPQPHPHWTTSRSLYYL</sequence>
<dbReference type="PANTHER" id="PTHR22891">
    <property type="entry name" value="EUKARYOTIC TRANSLATION INITIATION FACTOR 2C"/>
    <property type="match status" value="1"/>
</dbReference>